<dbReference type="Pfam" id="PF00534">
    <property type="entry name" value="Glycos_transf_1"/>
    <property type="match status" value="1"/>
</dbReference>
<dbReference type="GO" id="GO:0016757">
    <property type="term" value="F:glycosyltransferase activity"/>
    <property type="evidence" value="ECO:0007669"/>
    <property type="project" value="InterPro"/>
</dbReference>
<proteinExistence type="predicted"/>
<reference evidence="2" key="1">
    <citation type="submission" date="2021-07" db="EMBL/GenBank/DDBJ databases">
        <title>Comparative genomics of Bacteroides fragilis group isolates reveals species-dependent resistance mechanisms and validates clinical tools for resistance prediction.</title>
        <authorList>
            <person name="Wallace M.J."/>
            <person name="Jean S."/>
            <person name="Wallace M.A."/>
            <person name="Carey-Ann B.D."/>
            <person name="Dantas G."/>
        </authorList>
    </citation>
    <scope>NUCLEOTIDE SEQUENCE</scope>
    <source>
        <strain evidence="2">BJH_160</strain>
    </source>
</reference>
<comment type="caution">
    <text evidence="2">The sequence shown here is derived from an EMBL/GenBank/DDBJ whole genome shotgun (WGS) entry which is preliminary data.</text>
</comment>
<dbReference type="PANTHER" id="PTHR12526">
    <property type="entry name" value="GLYCOSYLTRANSFERASE"/>
    <property type="match status" value="1"/>
</dbReference>
<dbReference type="Proteomes" id="UP001200544">
    <property type="component" value="Unassembled WGS sequence"/>
</dbReference>
<dbReference type="EMBL" id="JAHYQA010000013">
    <property type="protein sequence ID" value="MCE9239301.1"/>
    <property type="molecule type" value="Genomic_DNA"/>
</dbReference>
<gene>
    <name evidence="2" type="ORF">K0H07_19330</name>
</gene>
<dbReference type="RefSeq" id="WP_234129085.1">
    <property type="nucleotide sequence ID" value="NZ_JAHYQA010000013.1"/>
</dbReference>
<dbReference type="AlphaFoldDB" id="A0AAW4ZF07"/>
<dbReference type="InterPro" id="IPR001296">
    <property type="entry name" value="Glyco_trans_1"/>
</dbReference>
<dbReference type="SUPFAM" id="SSF53756">
    <property type="entry name" value="UDP-Glycosyltransferase/glycogen phosphorylase"/>
    <property type="match status" value="1"/>
</dbReference>
<protein>
    <submittedName>
        <fullName evidence="2">Glycosyltransferase</fullName>
    </submittedName>
</protein>
<dbReference type="Gene3D" id="3.40.50.2000">
    <property type="entry name" value="Glycogen Phosphorylase B"/>
    <property type="match status" value="1"/>
</dbReference>
<accession>A0AAW4ZF07</accession>
<evidence type="ECO:0000259" key="1">
    <source>
        <dbReference type="Pfam" id="PF00534"/>
    </source>
</evidence>
<feature type="domain" description="Glycosyl transferase family 1" evidence="1">
    <location>
        <begin position="192"/>
        <end position="315"/>
    </location>
</feature>
<evidence type="ECO:0000313" key="2">
    <source>
        <dbReference type="EMBL" id="MCE9239301.1"/>
    </source>
</evidence>
<evidence type="ECO:0000313" key="3">
    <source>
        <dbReference type="Proteomes" id="UP001200544"/>
    </source>
</evidence>
<sequence>MTIAFFSNFLNHHQKLVADELAFSEGIEYTFVETVPMYDWLKKGGYTDYSRESYVLRAWENNENRRKAIEMAKEVDVALFGGPEVLYLEVIRAKYSDKLSFEVSERWLKRGILNILSPRLLKSQWYYHTLFRKKPFYKLCASAFGAGDQYKLHSYIGRCYKWGYFIAVDKNFDVEVSVNVSTTEITSLMWCSRFLLWKHPELPILLAKNLKDKGYCFHLNMFGSGEKLGVSKQLVAELGLNDVISFCGNIPNAELLLEMRKHAIFMFTSDRNEGWGAVSNESMSNGCVLVGSDAIGSVPFLVQDNLTGVVYSSASASTGFTKKGLKIDDEALNSLTEKVEWLLRHPKERKRIAVNGFRNMYDVWSPANAAKNLLTLIDDLQNGRESSIKEGPCSKALPLNY</sequence>
<name>A0AAW4ZF07_BACT4</name>
<organism evidence="2 3">
    <name type="scientific">Bacteroides thetaiotaomicron</name>
    <dbReference type="NCBI Taxonomy" id="818"/>
    <lineage>
        <taxon>Bacteria</taxon>
        <taxon>Pseudomonadati</taxon>
        <taxon>Bacteroidota</taxon>
        <taxon>Bacteroidia</taxon>
        <taxon>Bacteroidales</taxon>
        <taxon>Bacteroidaceae</taxon>
        <taxon>Bacteroides</taxon>
    </lineage>
</organism>